<protein>
    <submittedName>
        <fullName evidence="2">Uncharacterized protein</fullName>
    </submittedName>
</protein>
<feature type="region of interest" description="Disordered" evidence="1">
    <location>
        <begin position="38"/>
        <end position="91"/>
    </location>
</feature>
<sequence>MGTFLIAGTVVLFLLGFNNHVWWLAAGFLLFVYVSHGRNSSSASSTGSGGPPGAAGNYQQYRERRDQQAKWERRYRRERPFESRRQDRDKS</sequence>
<name>A0ABP7LFQ0_9ACTN</name>
<feature type="compositionally biased region" description="Basic and acidic residues" evidence="1">
    <location>
        <begin position="78"/>
        <end position="91"/>
    </location>
</feature>
<accession>A0ABP7LFQ0</accession>
<dbReference type="RefSeq" id="WP_331267420.1">
    <property type="nucleotide sequence ID" value="NZ_BAAAZA010000043.1"/>
</dbReference>
<evidence type="ECO:0000256" key="1">
    <source>
        <dbReference type="SAM" id="MobiDB-lite"/>
    </source>
</evidence>
<reference evidence="3" key="1">
    <citation type="journal article" date="2019" name="Int. J. Syst. Evol. Microbiol.">
        <title>The Global Catalogue of Microorganisms (GCM) 10K type strain sequencing project: providing services to taxonomists for standard genome sequencing and annotation.</title>
        <authorList>
            <consortium name="The Broad Institute Genomics Platform"/>
            <consortium name="The Broad Institute Genome Sequencing Center for Infectious Disease"/>
            <person name="Wu L."/>
            <person name="Ma J."/>
        </authorList>
    </citation>
    <scope>NUCLEOTIDE SEQUENCE [LARGE SCALE GENOMIC DNA]</scope>
    <source>
        <strain evidence="3">JCM 16578</strain>
    </source>
</reference>
<dbReference type="Proteomes" id="UP001501563">
    <property type="component" value="Unassembled WGS sequence"/>
</dbReference>
<proteinExistence type="predicted"/>
<organism evidence="2 3">
    <name type="scientific">Streptomyces lannensis</name>
    <dbReference type="NCBI Taxonomy" id="766498"/>
    <lineage>
        <taxon>Bacteria</taxon>
        <taxon>Bacillati</taxon>
        <taxon>Actinomycetota</taxon>
        <taxon>Actinomycetes</taxon>
        <taxon>Kitasatosporales</taxon>
        <taxon>Streptomycetaceae</taxon>
        <taxon>Streptomyces</taxon>
    </lineage>
</organism>
<dbReference type="EMBL" id="BAAAZA010000043">
    <property type="protein sequence ID" value="GAA3899965.1"/>
    <property type="molecule type" value="Genomic_DNA"/>
</dbReference>
<evidence type="ECO:0000313" key="3">
    <source>
        <dbReference type="Proteomes" id="UP001501563"/>
    </source>
</evidence>
<keyword evidence="3" id="KW-1185">Reference proteome</keyword>
<feature type="compositionally biased region" description="Basic and acidic residues" evidence="1">
    <location>
        <begin position="61"/>
        <end position="72"/>
    </location>
</feature>
<comment type="caution">
    <text evidence="2">The sequence shown here is derived from an EMBL/GenBank/DDBJ whole genome shotgun (WGS) entry which is preliminary data.</text>
</comment>
<evidence type="ECO:0000313" key="2">
    <source>
        <dbReference type="EMBL" id="GAA3899965.1"/>
    </source>
</evidence>
<gene>
    <name evidence="2" type="ORF">GCM10022207_80800</name>
</gene>